<protein>
    <submittedName>
        <fullName evidence="5">LuxR family transcriptional regulator</fullName>
    </submittedName>
</protein>
<dbReference type="PROSITE" id="PS00622">
    <property type="entry name" value="HTH_LUXR_1"/>
    <property type="match status" value="1"/>
</dbReference>
<dbReference type="InterPro" id="IPR000792">
    <property type="entry name" value="Tscrpt_reg_LuxR_C"/>
</dbReference>
<dbReference type="InterPro" id="IPR036388">
    <property type="entry name" value="WH-like_DNA-bd_sf"/>
</dbReference>
<evidence type="ECO:0000259" key="4">
    <source>
        <dbReference type="PROSITE" id="PS50043"/>
    </source>
</evidence>
<evidence type="ECO:0000256" key="3">
    <source>
        <dbReference type="ARBA" id="ARBA00023163"/>
    </source>
</evidence>
<dbReference type="SUPFAM" id="SSF46894">
    <property type="entry name" value="C-terminal effector domain of the bipartite response regulators"/>
    <property type="match status" value="1"/>
</dbReference>
<dbReference type="PROSITE" id="PS50043">
    <property type="entry name" value="HTH_LUXR_2"/>
    <property type="match status" value="1"/>
</dbReference>
<dbReference type="SMART" id="SM00421">
    <property type="entry name" value="HTH_LUXR"/>
    <property type="match status" value="1"/>
</dbReference>
<keyword evidence="6" id="KW-1185">Reference proteome</keyword>
<reference evidence="5 6" key="1">
    <citation type="journal article" date="2007" name="Int. J. Syst. Evol. Microbiol.">
        <title>Chryseobacterium flavum sp. nov., isolated from polluted soil.</title>
        <authorList>
            <person name="Zhou Y."/>
            <person name="Dong J."/>
            <person name="Wang X."/>
            <person name="Huang X."/>
            <person name="Zhang K.Y."/>
            <person name="Zhang Y.Q."/>
            <person name="Guo Y.F."/>
            <person name="Lai R."/>
            <person name="Li W.J."/>
        </authorList>
    </citation>
    <scope>NUCLEOTIDE SEQUENCE [LARGE SCALE GENOMIC DNA]</scope>
    <source>
        <strain evidence="5 6">KCTC 12877</strain>
    </source>
</reference>
<name>A0A3D9CLS6_9FLAO</name>
<dbReference type="EMBL" id="QNUE01000007">
    <property type="protein sequence ID" value="REC66695.1"/>
    <property type="molecule type" value="Genomic_DNA"/>
</dbReference>
<sequence>MEIREQLSDQLLEKASQKCFLDIGTYKQMALMYSQTEGSISVLSDMQADKSYIYKSGAACELGIGVKGDFIEINSIWEEEMLKRMHPDDRVRKYIHELRFFKLLNSMNPELRADYSVLSKIRIRDKHNKYIWVKHRMFYVYSPDNGKLRFAFCLYNIALKPLSQPEFLIINSVRGEIIAKDRLDYKNILTQRELEVLKCIGEGYASKQIADLLSISINTVNRHRQNILEKLKVKNSTQAFKDSFY</sequence>
<accession>A0A3D9CLS6</accession>
<dbReference type="Proteomes" id="UP000256769">
    <property type="component" value="Unassembled WGS sequence"/>
</dbReference>
<evidence type="ECO:0000256" key="2">
    <source>
        <dbReference type="ARBA" id="ARBA00023125"/>
    </source>
</evidence>
<gene>
    <name evidence="5" type="ORF">DRF59_10235</name>
</gene>
<dbReference type="Gene3D" id="3.30.450.20">
    <property type="entry name" value="PAS domain"/>
    <property type="match status" value="1"/>
</dbReference>
<comment type="caution">
    <text evidence="5">The sequence shown here is derived from an EMBL/GenBank/DDBJ whole genome shotgun (WGS) entry which is preliminary data.</text>
</comment>
<dbReference type="RefSeq" id="WP_115959356.1">
    <property type="nucleotide sequence ID" value="NZ_CBCRVL010000034.1"/>
</dbReference>
<dbReference type="AlphaFoldDB" id="A0A3D9CLS6"/>
<dbReference type="Gene3D" id="1.10.10.10">
    <property type="entry name" value="Winged helix-like DNA-binding domain superfamily/Winged helix DNA-binding domain"/>
    <property type="match status" value="1"/>
</dbReference>
<dbReference type="InterPro" id="IPR016032">
    <property type="entry name" value="Sig_transdc_resp-reg_C-effctor"/>
</dbReference>
<dbReference type="PRINTS" id="PR00038">
    <property type="entry name" value="HTHLUXR"/>
</dbReference>
<feature type="domain" description="HTH luxR-type" evidence="4">
    <location>
        <begin position="182"/>
        <end position="245"/>
    </location>
</feature>
<dbReference type="OrthoDB" id="965844at2"/>
<dbReference type="PANTHER" id="PTHR44688">
    <property type="entry name" value="DNA-BINDING TRANSCRIPTIONAL ACTIVATOR DEVR_DOSR"/>
    <property type="match status" value="1"/>
</dbReference>
<dbReference type="PANTHER" id="PTHR44688:SF16">
    <property type="entry name" value="DNA-BINDING TRANSCRIPTIONAL ACTIVATOR DEVR_DOSR"/>
    <property type="match status" value="1"/>
</dbReference>
<evidence type="ECO:0000256" key="1">
    <source>
        <dbReference type="ARBA" id="ARBA00023015"/>
    </source>
</evidence>
<organism evidence="5 6">
    <name type="scientific">Chryseobacterium flavum</name>
    <dbReference type="NCBI Taxonomy" id="415851"/>
    <lineage>
        <taxon>Bacteria</taxon>
        <taxon>Pseudomonadati</taxon>
        <taxon>Bacteroidota</taxon>
        <taxon>Flavobacteriia</taxon>
        <taxon>Flavobacteriales</taxon>
        <taxon>Weeksellaceae</taxon>
        <taxon>Chryseobacterium group</taxon>
        <taxon>Chryseobacterium</taxon>
    </lineage>
</organism>
<dbReference type="GO" id="GO:0003677">
    <property type="term" value="F:DNA binding"/>
    <property type="evidence" value="ECO:0007669"/>
    <property type="project" value="UniProtKB-KW"/>
</dbReference>
<keyword evidence="1" id="KW-0805">Transcription regulation</keyword>
<evidence type="ECO:0000313" key="5">
    <source>
        <dbReference type="EMBL" id="REC66695.1"/>
    </source>
</evidence>
<keyword evidence="2" id="KW-0238">DNA-binding</keyword>
<evidence type="ECO:0000313" key="6">
    <source>
        <dbReference type="Proteomes" id="UP000256769"/>
    </source>
</evidence>
<dbReference type="GO" id="GO:0006355">
    <property type="term" value="P:regulation of DNA-templated transcription"/>
    <property type="evidence" value="ECO:0007669"/>
    <property type="project" value="InterPro"/>
</dbReference>
<dbReference type="CDD" id="cd06170">
    <property type="entry name" value="LuxR_C_like"/>
    <property type="match status" value="1"/>
</dbReference>
<keyword evidence="3" id="KW-0804">Transcription</keyword>
<proteinExistence type="predicted"/>
<dbReference type="Pfam" id="PF00196">
    <property type="entry name" value="GerE"/>
    <property type="match status" value="1"/>
</dbReference>